<dbReference type="PANTHER" id="PTHR41291:SF1">
    <property type="entry name" value="DNA ALKYLATION REPAIR PROTEIN"/>
    <property type="match status" value="1"/>
</dbReference>
<evidence type="ECO:0000313" key="2">
    <source>
        <dbReference type="Proteomes" id="UP000248079"/>
    </source>
</evidence>
<name>A0A2V4A249_9BACT</name>
<protein>
    <submittedName>
        <fullName evidence="1">DNA alkylation repair protein</fullName>
    </submittedName>
</protein>
<dbReference type="RefSeq" id="WP_110358901.1">
    <property type="nucleotide sequence ID" value="NZ_QFLI01000001.1"/>
</dbReference>
<dbReference type="InterPro" id="IPR014825">
    <property type="entry name" value="DNA_alkylation"/>
</dbReference>
<dbReference type="SUPFAM" id="SSF48371">
    <property type="entry name" value="ARM repeat"/>
    <property type="match status" value="1"/>
</dbReference>
<dbReference type="EMBL" id="QFLI01000001">
    <property type="protein sequence ID" value="PXY02742.1"/>
    <property type="molecule type" value="Genomic_DNA"/>
</dbReference>
<evidence type="ECO:0000313" key="1">
    <source>
        <dbReference type="EMBL" id="PXY02742.1"/>
    </source>
</evidence>
<dbReference type="InterPro" id="IPR016024">
    <property type="entry name" value="ARM-type_fold"/>
</dbReference>
<dbReference type="Proteomes" id="UP000248079">
    <property type="component" value="Unassembled WGS sequence"/>
</dbReference>
<sequence>MTKEEVLKELESYGNEGTKSVLIKHGAREPFYGVKVQDLKKIVKKIKKDYHLSLELYDSGNSDAMYLAGLIADEKLMTKEDLQKWVKGAYWSMISEYTVPWIAAESQFGLELALEWIESKDENTTAAGWSTLSSLVALKADEELDTELLKSLMVRVEKEIHTCLNRVKYTMNGFVISVGAYVEELTDLSMKTAEKIGKVNVYMGKTSCKVPFAPQYLQKIIDKGRVGKKKKTARC</sequence>
<dbReference type="PANTHER" id="PTHR41291">
    <property type="entry name" value="DNA ALKYLATION REPAIR PROTEIN"/>
    <property type="match status" value="1"/>
</dbReference>
<keyword evidence="2" id="KW-1185">Reference proteome</keyword>
<comment type="caution">
    <text evidence="1">The sequence shown here is derived from an EMBL/GenBank/DDBJ whole genome shotgun (WGS) entry which is preliminary data.</text>
</comment>
<dbReference type="Pfam" id="PF08713">
    <property type="entry name" value="DNA_alkylation"/>
    <property type="match status" value="1"/>
</dbReference>
<dbReference type="AlphaFoldDB" id="A0A2V4A249"/>
<reference evidence="1 2" key="1">
    <citation type="submission" date="2018-05" db="EMBL/GenBank/DDBJ databases">
        <title>Marinifilum breve JC075T sp. nov., a marine bacterium isolated from Yongle Blue Hole in the South China Sea.</title>
        <authorList>
            <person name="Fu T."/>
        </authorList>
    </citation>
    <scope>NUCLEOTIDE SEQUENCE [LARGE SCALE GENOMIC DNA]</scope>
    <source>
        <strain evidence="1 2">JC075</strain>
    </source>
</reference>
<dbReference type="OrthoDB" id="1117222at2"/>
<organism evidence="1 2">
    <name type="scientific">Marinifilum breve</name>
    <dbReference type="NCBI Taxonomy" id="2184082"/>
    <lineage>
        <taxon>Bacteria</taxon>
        <taxon>Pseudomonadati</taxon>
        <taxon>Bacteroidota</taxon>
        <taxon>Bacteroidia</taxon>
        <taxon>Marinilabiliales</taxon>
        <taxon>Marinifilaceae</taxon>
    </lineage>
</organism>
<accession>A0A2V4A249</accession>
<dbReference type="Gene3D" id="1.25.10.90">
    <property type="match status" value="1"/>
</dbReference>
<gene>
    <name evidence="1" type="ORF">DF185_01210</name>
</gene>
<proteinExistence type="predicted"/>